<accession>A0A392R709</accession>
<name>A0A392R709_9FABA</name>
<keyword evidence="2" id="KW-1185">Reference proteome</keyword>
<evidence type="ECO:0000313" key="2">
    <source>
        <dbReference type="Proteomes" id="UP000265520"/>
    </source>
</evidence>
<proteinExistence type="predicted"/>
<organism evidence="1 2">
    <name type="scientific">Trifolium medium</name>
    <dbReference type="NCBI Taxonomy" id="97028"/>
    <lineage>
        <taxon>Eukaryota</taxon>
        <taxon>Viridiplantae</taxon>
        <taxon>Streptophyta</taxon>
        <taxon>Embryophyta</taxon>
        <taxon>Tracheophyta</taxon>
        <taxon>Spermatophyta</taxon>
        <taxon>Magnoliopsida</taxon>
        <taxon>eudicotyledons</taxon>
        <taxon>Gunneridae</taxon>
        <taxon>Pentapetalae</taxon>
        <taxon>rosids</taxon>
        <taxon>fabids</taxon>
        <taxon>Fabales</taxon>
        <taxon>Fabaceae</taxon>
        <taxon>Papilionoideae</taxon>
        <taxon>50 kb inversion clade</taxon>
        <taxon>NPAAA clade</taxon>
        <taxon>Hologalegina</taxon>
        <taxon>IRL clade</taxon>
        <taxon>Trifolieae</taxon>
        <taxon>Trifolium</taxon>
    </lineage>
</organism>
<comment type="caution">
    <text evidence="1">The sequence shown here is derived from an EMBL/GenBank/DDBJ whole genome shotgun (WGS) entry which is preliminary data.</text>
</comment>
<dbReference type="EMBL" id="LXQA010195207">
    <property type="protein sequence ID" value="MCI32398.1"/>
    <property type="molecule type" value="Genomic_DNA"/>
</dbReference>
<dbReference type="AlphaFoldDB" id="A0A392R709"/>
<sequence length="48" mass="5262">MALDTINKCLSEAICSLFRGRLDGESRTAGLIHSGNEILETYTYSPDV</sequence>
<reference evidence="1 2" key="1">
    <citation type="journal article" date="2018" name="Front. Plant Sci.">
        <title>Red Clover (Trifolium pratense) and Zigzag Clover (T. medium) - A Picture of Genomic Similarities and Differences.</title>
        <authorList>
            <person name="Dluhosova J."/>
            <person name="Istvanek J."/>
            <person name="Nedelnik J."/>
            <person name="Repkova J."/>
        </authorList>
    </citation>
    <scope>NUCLEOTIDE SEQUENCE [LARGE SCALE GENOMIC DNA]</scope>
    <source>
        <strain evidence="2">cv. 10/8</strain>
        <tissue evidence="1">Leaf</tissue>
    </source>
</reference>
<dbReference type="Proteomes" id="UP000265520">
    <property type="component" value="Unassembled WGS sequence"/>
</dbReference>
<evidence type="ECO:0000313" key="1">
    <source>
        <dbReference type="EMBL" id="MCI32398.1"/>
    </source>
</evidence>
<feature type="non-terminal residue" evidence="1">
    <location>
        <position position="48"/>
    </location>
</feature>
<protein>
    <submittedName>
        <fullName evidence="1">Nuclear pore complex protein</fullName>
    </submittedName>
</protein>